<dbReference type="PANTHER" id="PTHR10353">
    <property type="entry name" value="GLYCOSYL HYDROLASE"/>
    <property type="match status" value="1"/>
</dbReference>
<organism evidence="5 6">
    <name type="scientific">Candidatus Desulfolinea nitratireducens</name>
    <dbReference type="NCBI Taxonomy" id="2841698"/>
    <lineage>
        <taxon>Bacteria</taxon>
        <taxon>Bacillati</taxon>
        <taxon>Chloroflexota</taxon>
        <taxon>Anaerolineae</taxon>
        <taxon>Anaerolineales</taxon>
        <taxon>Anaerolineales incertae sedis</taxon>
        <taxon>Candidatus Desulfolinea</taxon>
    </lineage>
</organism>
<comment type="caution">
    <text evidence="5">The sequence shown here is derived from an EMBL/GenBank/DDBJ whole genome shotgun (WGS) entry which is preliminary data.</text>
</comment>
<dbReference type="Gene3D" id="3.20.20.80">
    <property type="entry name" value="Glycosidases"/>
    <property type="match status" value="1"/>
</dbReference>
<sequence>MAKAKFQFPRGFLWGNATSSHQVEGNNTNNNWHAWEEAGHTEHRSGLACDWWGGRWKEDFDRAAETGQNAHRFSVEWSRIQPARDRWDENALDRYREMLRGLRERNMTALVTLHHFTDPLWFMEIGGWESDEAPQLFADFVRKTVSALKEYANLWVTINEPNVYGFMGYVAGIFPPGKKDLKVAFKVMVNLVRGHALAYQVIHEVQREARVGMAHQYRSLYPKNPRSPLDRWVTKTQSRIFNDLFPRAITDGKVKFLWRRVNIPEAAGTQDFMGLNYYTRDYVSFDLRMASELFGRRSFAKNADLSETGFIANEPDGFYEALKWANRFKKDIIVTENGVEDAPDEMRPRYLAEHIHQMWRAVNFNWPIKGYFHWSLVDNFEWERGWTQRFGLWELDVETQKRRKRKSADLYEEICKTNSISSETLKKYCPEVMEKIFPD</sequence>
<name>A0A8J6NQ10_9CHLR</name>
<dbReference type="EMBL" id="JACNJN010000170">
    <property type="protein sequence ID" value="MBC8336517.1"/>
    <property type="molecule type" value="Genomic_DNA"/>
</dbReference>
<dbReference type="InterPro" id="IPR001360">
    <property type="entry name" value="Glyco_hydro_1"/>
</dbReference>
<dbReference type="SUPFAM" id="SSF51445">
    <property type="entry name" value="(Trans)glycosidases"/>
    <property type="match status" value="1"/>
</dbReference>
<dbReference type="GO" id="GO:0005975">
    <property type="term" value="P:carbohydrate metabolic process"/>
    <property type="evidence" value="ECO:0007669"/>
    <property type="project" value="InterPro"/>
</dbReference>
<evidence type="ECO:0000256" key="3">
    <source>
        <dbReference type="ARBA" id="ARBA00023295"/>
    </source>
</evidence>
<dbReference type="Pfam" id="PF00232">
    <property type="entry name" value="Glyco_hydro_1"/>
    <property type="match status" value="1"/>
</dbReference>
<evidence type="ECO:0000313" key="6">
    <source>
        <dbReference type="Proteomes" id="UP000614469"/>
    </source>
</evidence>
<evidence type="ECO:0000256" key="2">
    <source>
        <dbReference type="ARBA" id="ARBA00022801"/>
    </source>
</evidence>
<protein>
    <submittedName>
        <fullName evidence="5">Glycoside hydrolase family 1 protein</fullName>
    </submittedName>
</protein>
<evidence type="ECO:0000313" key="5">
    <source>
        <dbReference type="EMBL" id="MBC8336517.1"/>
    </source>
</evidence>
<dbReference type="AlphaFoldDB" id="A0A8J6NQ10"/>
<keyword evidence="3" id="KW-0326">Glycosidase</keyword>
<dbReference type="PRINTS" id="PR00131">
    <property type="entry name" value="GLHYDRLASE1"/>
</dbReference>
<proteinExistence type="inferred from homology"/>
<dbReference type="Proteomes" id="UP000614469">
    <property type="component" value="Unassembled WGS sequence"/>
</dbReference>
<accession>A0A8J6NQ10</accession>
<dbReference type="InterPro" id="IPR017853">
    <property type="entry name" value="GH"/>
</dbReference>
<dbReference type="GO" id="GO:0008422">
    <property type="term" value="F:beta-glucosidase activity"/>
    <property type="evidence" value="ECO:0007669"/>
    <property type="project" value="TreeGrafter"/>
</dbReference>
<dbReference type="PANTHER" id="PTHR10353:SF209">
    <property type="entry name" value="GALACTOLIPID GALACTOSYLTRANSFERASE SFR2, CHLOROPLASTIC"/>
    <property type="match status" value="1"/>
</dbReference>
<keyword evidence="2 5" id="KW-0378">Hydrolase</keyword>
<comment type="similarity">
    <text evidence="1 4">Belongs to the glycosyl hydrolase 1 family.</text>
</comment>
<gene>
    <name evidence="5" type="ORF">H8E29_14745</name>
</gene>
<reference evidence="5 6" key="1">
    <citation type="submission" date="2020-08" db="EMBL/GenBank/DDBJ databases">
        <title>Bridging the membrane lipid divide: bacteria of the FCB group superphylum have the potential to synthesize archaeal ether lipids.</title>
        <authorList>
            <person name="Villanueva L."/>
            <person name="Von Meijenfeldt F.A.B."/>
            <person name="Westbye A.B."/>
            <person name="Yadav S."/>
            <person name="Hopmans E.C."/>
            <person name="Dutilh B.E."/>
            <person name="Sinninghe Damste J.S."/>
        </authorList>
    </citation>
    <scope>NUCLEOTIDE SEQUENCE [LARGE SCALE GENOMIC DNA]</scope>
    <source>
        <strain evidence="5">NIOZ-UU36</strain>
    </source>
</reference>
<evidence type="ECO:0000256" key="4">
    <source>
        <dbReference type="RuleBase" id="RU003690"/>
    </source>
</evidence>
<evidence type="ECO:0000256" key="1">
    <source>
        <dbReference type="ARBA" id="ARBA00010838"/>
    </source>
</evidence>